<dbReference type="PANTHER" id="PTHR43479:SF11">
    <property type="entry name" value="ACREF_ENVCD OPERON REPRESSOR-RELATED"/>
    <property type="match status" value="1"/>
</dbReference>
<sequence length="182" mass="21410">MSERRISEKSLENLRKSNQESNLLTREAIETALLQLLEKKDLTKISISELVKRAGVSRAAFYRNYDSKEEILESVFKRTVHNIMEQLHHYDLKTDLYLVWVHLFREVRKEARVIQLALDYHLEKIFVQAMQEFLEKYHGTSKGVSSYLHSFWSSAIVSVLLKWIKDGMKVPAEKIADLRLPF</sequence>
<keyword evidence="1 2" id="KW-0238">DNA-binding</keyword>
<dbReference type="RefSeq" id="WP_033679954.1">
    <property type="nucleotide sequence ID" value="NZ_PKID01000001.1"/>
</dbReference>
<dbReference type="InterPro" id="IPR039532">
    <property type="entry name" value="TetR_C_Firmicutes"/>
</dbReference>
<evidence type="ECO:0000256" key="1">
    <source>
        <dbReference type="ARBA" id="ARBA00023125"/>
    </source>
</evidence>
<feature type="DNA-binding region" description="H-T-H motif" evidence="2">
    <location>
        <begin position="46"/>
        <end position="65"/>
    </location>
</feature>
<dbReference type="AlphaFoldDB" id="A0A081Q3Q0"/>
<evidence type="ECO:0000313" key="3">
    <source>
        <dbReference type="EMBL" id="PKZ99340.1"/>
    </source>
</evidence>
<proteinExistence type="predicted"/>
<dbReference type="PROSITE" id="PS50977">
    <property type="entry name" value="HTH_TETR_2"/>
    <property type="match status" value="1"/>
</dbReference>
<reference evidence="3 4" key="1">
    <citation type="submission" date="2017-12" db="EMBL/GenBank/DDBJ databases">
        <title>Phylogenetic diversity of female urinary microbiome.</title>
        <authorList>
            <person name="Thomas-White K."/>
            <person name="Wolfe A.J."/>
        </authorList>
    </citation>
    <scope>NUCLEOTIDE SEQUENCE [LARGE SCALE GENOMIC DNA]</scope>
    <source>
        <strain evidence="3 4">UMB0079</strain>
    </source>
</reference>
<protein>
    <submittedName>
        <fullName evidence="3">TetR/AcrR family transcriptional regulator</fullName>
    </submittedName>
</protein>
<dbReference type="InterPro" id="IPR050624">
    <property type="entry name" value="HTH-type_Tx_Regulator"/>
</dbReference>
<evidence type="ECO:0000313" key="4">
    <source>
        <dbReference type="Proteomes" id="UP000234902"/>
    </source>
</evidence>
<organism evidence="3 4">
    <name type="scientific">Streptococcus mitis</name>
    <dbReference type="NCBI Taxonomy" id="28037"/>
    <lineage>
        <taxon>Bacteria</taxon>
        <taxon>Bacillati</taxon>
        <taxon>Bacillota</taxon>
        <taxon>Bacilli</taxon>
        <taxon>Lactobacillales</taxon>
        <taxon>Streptococcaceae</taxon>
        <taxon>Streptococcus</taxon>
        <taxon>Streptococcus mitis group</taxon>
    </lineage>
</organism>
<dbReference type="InterPro" id="IPR009057">
    <property type="entry name" value="Homeodomain-like_sf"/>
</dbReference>
<dbReference type="EMBL" id="PKID01000001">
    <property type="protein sequence ID" value="PKZ99340.1"/>
    <property type="molecule type" value="Genomic_DNA"/>
</dbReference>
<dbReference type="Pfam" id="PF14278">
    <property type="entry name" value="TetR_C_8"/>
    <property type="match status" value="1"/>
</dbReference>
<dbReference type="Gene3D" id="1.10.357.10">
    <property type="entry name" value="Tetracycline Repressor, domain 2"/>
    <property type="match status" value="1"/>
</dbReference>
<dbReference type="Pfam" id="PF00440">
    <property type="entry name" value="TetR_N"/>
    <property type="match status" value="1"/>
</dbReference>
<dbReference type="SUPFAM" id="SSF46689">
    <property type="entry name" value="Homeodomain-like"/>
    <property type="match status" value="1"/>
</dbReference>
<dbReference type="Proteomes" id="UP000234902">
    <property type="component" value="Unassembled WGS sequence"/>
</dbReference>
<dbReference type="PANTHER" id="PTHR43479">
    <property type="entry name" value="ACREF/ENVCD OPERON REPRESSOR-RELATED"/>
    <property type="match status" value="1"/>
</dbReference>
<accession>A0A081Q3Q0</accession>
<comment type="caution">
    <text evidence="3">The sequence shown here is derived from an EMBL/GenBank/DDBJ whole genome shotgun (WGS) entry which is preliminary data.</text>
</comment>
<dbReference type="InterPro" id="IPR001647">
    <property type="entry name" value="HTH_TetR"/>
</dbReference>
<evidence type="ECO:0000256" key="2">
    <source>
        <dbReference type="PROSITE-ProRule" id="PRU00335"/>
    </source>
</evidence>
<name>A0A081Q3Q0_STRMT</name>
<dbReference type="GO" id="GO:0003677">
    <property type="term" value="F:DNA binding"/>
    <property type="evidence" value="ECO:0007669"/>
    <property type="project" value="UniProtKB-UniRule"/>
</dbReference>
<gene>
    <name evidence="3" type="ORF">CYK19_00165</name>
</gene>